<dbReference type="SUPFAM" id="SSF46894">
    <property type="entry name" value="C-terminal effector domain of the bipartite response regulators"/>
    <property type="match status" value="1"/>
</dbReference>
<evidence type="ECO:0000313" key="6">
    <source>
        <dbReference type="EMBL" id="MFD0945415.1"/>
    </source>
</evidence>
<evidence type="ECO:0000256" key="1">
    <source>
        <dbReference type="ARBA" id="ARBA00022553"/>
    </source>
</evidence>
<dbReference type="InterPro" id="IPR058245">
    <property type="entry name" value="NreC/VraR/RcsB-like_REC"/>
</dbReference>
<keyword evidence="1 3" id="KW-0597">Phosphoprotein</keyword>
<dbReference type="SMART" id="SM00448">
    <property type="entry name" value="REC"/>
    <property type="match status" value="1"/>
</dbReference>
<evidence type="ECO:0000259" key="5">
    <source>
        <dbReference type="PROSITE" id="PS50110"/>
    </source>
</evidence>
<dbReference type="InterPro" id="IPR011006">
    <property type="entry name" value="CheY-like_superfamily"/>
</dbReference>
<sequence>MNAEPIRILLVDDHMVVRAGLSQVIGAMPGFTVVAEAENGEEALFLCQRHRPHVVLMDVRMQGMGGVGATEALCRYHPGVRVIGLSTFADGETVGQMLAAGASGFLPKTVSADELADAIRRVHAGETVVGAGCGAPETGAPVPPAGEGDMTLRGQQRRVLALLTKGYTNAEIATYLGISLPTARYHVSAILLKLGVSNRAEAAALAVRNGLVAASDF</sequence>
<dbReference type="PANTHER" id="PTHR43214">
    <property type="entry name" value="TWO-COMPONENT RESPONSE REGULATOR"/>
    <property type="match status" value="1"/>
</dbReference>
<evidence type="ECO:0000259" key="4">
    <source>
        <dbReference type="PROSITE" id="PS50043"/>
    </source>
</evidence>
<feature type="domain" description="Response regulatory" evidence="5">
    <location>
        <begin position="7"/>
        <end position="123"/>
    </location>
</feature>
<dbReference type="Pfam" id="PF00196">
    <property type="entry name" value="GerE"/>
    <property type="match status" value="1"/>
</dbReference>
<dbReference type="SUPFAM" id="SSF52172">
    <property type="entry name" value="CheY-like"/>
    <property type="match status" value="1"/>
</dbReference>
<dbReference type="CDD" id="cd17535">
    <property type="entry name" value="REC_NarL-like"/>
    <property type="match status" value="1"/>
</dbReference>
<keyword evidence="2" id="KW-0238">DNA-binding</keyword>
<evidence type="ECO:0000256" key="3">
    <source>
        <dbReference type="PROSITE-ProRule" id="PRU00169"/>
    </source>
</evidence>
<organism evidence="6 7">
    <name type="scientific">Sphingomonas canadensis</name>
    <dbReference type="NCBI Taxonomy" id="1219257"/>
    <lineage>
        <taxon>Bacteria</taxon>
        <taxon>Pseudomonadati</taxon>
        <taxon>Pseudomonadota</taxon>
        <taxon>Alphaproteobacteria</taxon>
        <taxon>Sphingomonadales</taxon>
        <taxon>Sphingomonadaceae</taxon>
        <taxon>Sphingomonas</taxon>
    </lineage>
</organism>
<dbReference type="Pfam" id="PF00072">
    <property type="entry name" value="Response_reg"/>
    <property type="match status" value="1"/>
</dbReference>
<dbReference type="InterPro" id="IPR000792">
    <property type="entry name" value="Tscrpt_reg_LuxR_C"/>
</dbReference>
<reference evidence="7" key="1">
    <citation type="journal article" date="2019" name="Int. J. Syst. Evol. Microbiol.">
        <title>The Global Catalogue of Microorganisms (GCM) 10K type strain sequencing project: providing services to taxonomists for standard genome sequencing and annotation.</title>
        <authorList>
            <consortium name="The Broad Institute Genomics Platform"/>
            <consortium name="The Broad Institute Genome Sequencing Center for Infectious Disease"/>
            <person name="Wu L."/>
            <person name="Ma J."/>
        </authorList>
    </citation>
    <scope>NUCLEOTIDE SEQUENCE [LARGE SCALE GENOMIC DNA]</scope>
    <source>
        <strain evidence="7">CCUG 62982</strain>
    </source>
</reference>
<proteinExistence type="predicted"/>
<dbReference type="Gene3D" id="3.40.50.2300">
    <property type="match status" value="1"/>
</dbReference>
<dbReference type="CDD" id="cd06170">
    <property type="entry name" value="LuxR_C_like"/>
    <property type="match status" value="1"/>
</dbReference>
<comment type="caution">
    <text evidence="6">The sequence shown here is derived from an EMBL/GenBank/DDBJ whole genome shotgun (WGS) entry which is preliminary data.</text>
</comment>
<dbReference type="InterPro" id="IPR039420">
    <property type="entry name" value="WalR-like"/>
</dbReference>
<dbReference type="InterPro" id="IPR001789">
    <property type="entry name" value="Sig_transdc_resp-reg_receiver"/>
</dbReference>
<dbReference type="RefSeq" id="WP_264942344.1">
    <property type="nucleotide sequence ID" value="NZ_JAPDRA010000001.1"/>
</dbReference>
<dbReference type="PROSITE" id="PS50110">
    <property type="entry name" value="RESPONSE_REGULATORY"/>
    <property type="match status" value="1"/>
</dbReference>
<dbReference type="InterPro" id="IPR016032">
    <property type="entry name" value="Sig_transdc_resp-reg_C-effctor"/>
</dbReference>
<accession>A0ABW3H404</accession>
<name>A0ABW3H404_9SPHN</name>
<dbReference type="Proteomes" id="UP001596977">
    <property type="component" value="Unassembled WGS sequence"/>
</dbReference>
<dbReference type="SMART" id="SM00421">
    <property type="entry name" value="HTH_LUXR"/>
    <property type="match status" value="1"/>
</dbReference>
<evidence type="ECO:0000313" key="7">
    <source>
        <dbReference type="Proteomes" id="UP001596977"/>
    </source>
</evidence>
<feature type="domain" description="HTH luxR-type" evidence="4">
    <location>
        <begin position="145"/>
        <end position="210"/>
    </location>
</feature>
<dbReference type="PROSITE" id="PS50043">
    <property type="entry name" value="HTH_LUXR_2"/>
    <property type="match status" value="1"/>
</dbReference>
<dbReference type="PRINTS" id="PR00038">
    <property type="entry name" value="HTHLUXR"/>
</dbReference>
<keyword evidence="7" id="KW-1185">Reference proteome</keyword>
<gene>
    <name evidence="6" type="ORF">ACFQ1E_03590</name>
</gene>
<evidence type="ECO:0000256" key="2">
    <source>
        <dbReference type="ARBA" id="ARBA00023125"/>
    </source>
</evidence>
<feature type="modified residue" description="4-aspartylphosphate" evidence="3">
    <location>
        <position position="58"/>
    </location>
</feature>
<dbReference type="EMBL" id="JBHTJG010000001">
    <property type="protein sequence ID" value="MFD0945415.1"/>
    <property type="molecule type" value="Genomic_DNA"/>
</dbReference>
<protein>
    <submittedName>
        <fullName evidence="6">Response regulator</fullName>
    </submittedName>
</protein>